<dbReference type="InterPro" id="IPR001752">
    <property type="entry name" value="Kinesin_motor_dom"/>
</dbReference>
<evidence type="ECO:0000256" key="4">
    <source>
        <dbReference type="SAM" id="Coils"/>
    </source>
</evidence>
<comment type="similarity">
    <text evidence="3">Belongs to the TRAFAC class myosin-kinesin ATPase superfamily. Kinesin family.</text>
</comment>
<proteinExistence type="inferred from homology"/>
<feature type="domain" description="Kinesin motor" evidence="6">
    <location>
        <begin position="1065"/>
        <end position="1486"/>
    </location>
</feature>
<feature type="coiled-coil region" evidence="4">
    <location>
        <begin position="644"/>
        <end position="755"/>
    </location>
</feature>
<evidence type="ECO:0000256" key="1">
    <source>
        <dbReference type="ARBA" id="ARBA00022741"/>
    </source>
</evidence>
<dbReference type="PROSITE" id="PS50067">
    <property type="entry name" value="KINESIN_MOTOR_2"/>
    <property type="match status" value="1"/>
</dbReference>
<sequence>MGCTHRAGPTIKIRHLLRTPHKQHAGRMVCSSPGVSPTALSLTSAPLISQQLTQAGINRHITMPPLLDESPLRTPARIHLRALSPTLAPESPSPSPASGTAGGSPLATPFRPPFLASPLEEPPTPAPHPLPRGLTVSSPAGLGREGALSEEERRRVKSLALADLPTGSPSELLAHASQLRRGLLYMVDEAQAATEGLARSKAKFATYKASMKLWRSQQRKAVWAAMTRLKHRYREALAKHEESLPRARPRPRPGDEEAASADGPEAAWGAQCAQLNAQLEAMRASQQQMYRRIAGITSTAVAACAPGDGAAAPPPPPLLPAPATTSRAEGPEAPPPPPVSEDLVRAELGWLEDLCATRLPAMAHRTQGLERQCAALVDQRSKASEELAQLNGELMQAHAQLQELAQYKVLMHQDAHLTGLEFARGREGLLAARTLDCEAALAAATATQHAQNEAMLETRRACEEALQEAQRDIQQARAEASQLTAAQAEGQQWQGRYQELQRVAQQHMVPISPPATTAPARAEQLEAELARIRQQYGQQYADFARALEEHMSSHARIQRHHFHFKHLPDLPPRLRRRAGARNQREHGERLGQQEQAADHFDRTQRAMQEDVRLVRQSLTESIVLATQAERRRPAGPAARGAMAAQQARHEAEMARLALDQLRIQYADAQQQLADRRRAEERARGELQKLREDQGPVFDQLSQAAVQTAALQRQLLQREDEVAALEREKAELFASLHAQIRAAQQAQQQLDRIRSAPGLQASPQASPVPSQLATATGAFAIARAAAASGGPTASPLRFLGAALADQKRRAAAAAAQPRPPEQPPRGPALPSGGPQQQQEEEWLGMLREELAVRTRQVLEERHTSRGYQGRCEKMVQEVLQIKDQVASLSAKSRREKHELQGRVGLLQRQLEALVQQQPNPAAALAALAALEPPAALEGGLPLATRAVLTAATRKPPPPPPPPPTRPAPAFPPQGAVQLTRLRRELGALSAALGAIRLAVVGMPALSSRSAEASLGQALARLHADRALWTGRLAAMGRELVQSREQLGTEMRLRRALHNELQDARGNIRVYLRIRPMATSTSPPQPQGTAATAAKSGRRVSLGATGRLSGAGRPPPGSPSAWGADGVALPPEGSILGRVAAVRLGTLEVAGDGEHVRVAEGTRALGLLGFDRIWAEGSTQEDIFTEMRPLLTSLLDGYNVCIMAYGQTGSGKTYTMQGAPQTPGIIPHVIEDLFRRMGAPVPAQADPGGVGALLRDGATGCEYRVGMSIFEVYNNAVRDLLVPRDTGAGGGTPGEDDDDGASAEYDRAAEESSPATPVSAGGLGAGPVPGVEAVPVGSPQLALDLIRRGFGRRADASTQMNQSSSRSHGIVMLTVECSNPVAATVTRSKLYLVDLAGSECVAKSKVEGANLREASCINKSLCALGDVLSALGTSQPHIPYRRSKLTHILSDALGGDAKMVMVVCVSPLTSNLTETIHALQFGSRASHVTRGSAQRHTVHKPQKH</sequence>
<dbReference type="Gene3D" id="3.40.850.10">
    <property type="entry name" value="Kinesin motor domain"/>
    <property type="match status" value="1"/>
</dbReference>
<dbReference type="Proteomes" id="UP001141327">
    <property type="component" value="Unassembled WGS sequence"/>
</dbReference>
<feature type="region of interest" description="Disordered" evidence="5">
    <location>
        <begin position="807"/>
        <end position="838"/>
    </location>
</feature>
<dbReference type="SMART" id="SM00129">
    <property type="entry name" value="KISc"/>
    <property type="match status" value="1"/>
</dbReference>
<feature type="region of interest" description="Disordered" evidence="5">
    <location>
        <begin position="1075"/>
        <end position="1124"/>
    </location>
</feature>
<evidence type="ECO:0000256" key="5">
    <source>
        <dbReference type="SAM" id="MobiDB-lite"/>
    </source>
</evidence>
<dbReference type="InterPro" id="IPR019821">
    <property type="entry name" value="Kinesin_motor_CS"/>
</dbReference>
<feature type="compositionally biased region" description="Pro residues" evidence="5">
    <location>
        <begin position="120"/>
        <end position="130"/>
    </location>
</feature>
<feature type="region of interest" description="Disordered" evidence="5">
    <location>
        <begin position="1282"/>
        <end position="1324"/>
    </location>
</feature>
<dbReference type="Pfam" id="PF00225">
    <property type="entry name" value="Kinesin"/>
    <property type="match status" value="1"/>
</dbReference>
<evidence type="ECO:0000313" key="7">
    <source>
        <dbReference type="EMBL" id="KAJ4460895.1"/>
    </source>
</evidence>
<reference evidence="7" key="1">
    <citation type="journal article" date="2022" name="bioRxiv">
        <title>Genomics of Preaxostyla Flagellates Illuminates Evolutionary Transitions and the Path Towards Mitochondrial Loss.</title>
        <authorList>
            <person name="Novak L.V.F."/>
            <person name="Treitli S.C."/>
            <person name="Pyrih J."/>
            <person name="Halakuc P."/>
            <person name="Pipaliya S.V."/>
            <person name="Vacek V."/>
            <person name="Brzon O."/>
            <person name="Soukal P."/>
            <person name="Eme L."/>
            <person name="Dacks J.B."/>
            <person name="Karnkowska A."/>
            <person name="Elias M."/>
            <person name="Hampl V."/>
        </authorList>
    </citation>
    <scope>NUCLEOTIDE SEQUENCE</scope>
    <source>
        <strain evidence="7">RCP-MX</strain>
    </source>
</reference>
<evidence type="ECO:0000313" key="8">
    <source>
        <dbReference type="Proteomes" id="UP001141327"/>
    </source>
</evidence>
<feature type="region of interest" description="Disordered" evidence="5">
    <location>
        <begin position="578"/>
        <end position="598"/>
    </location>
</feature>
<evidence type="ECO:0000256" key="2">
    <source>
        <dbReference type="ARBA" id="ARBA00022840"/>
    </source>
</evidence>
<keyword evidence="8" id="KW-1185">Reference proteome</keyword>
<feature type="compositionally biased region" description="Basic and acidic residues" evidence="5">
    <location>
        <begin position="582"/>
        <end position="598"/>
    </location>
</feature>
<evidence type="ECO:0000256" key="3">
    <source>
        <dbReference type="PROSITE-ProRule" id="PRU00283"/>
    </source>
</evidence>
<name>A0ABQ8UTL5_9EUKA</name>
<feature type="coiled-coil region" evidence="4">
    <location>
        <begin position="373"/>
        <end position="407"/>
    </location>
</feature>
<feature type="compositionally biased region" description="Pro residues" evidence="5">
    <location>
        <begin position="816"/>
        <end position="826"/>
    </location>
</feature>
<organism evidence="7 8">
    <name type="scientific">Paratrimastix pyriformis</name>
    <dbReference type="NCBI Taxonomy" id="342808"/>
    <lineage>
        <taxon>Eukaryota</taxon>
        <taxon>Metamonada</taxon>
        <taxon>Preaxostyla</taxon>
        <taxon>Paratrimastigidae</taxon>
        <taxon>Paratrimastix</taxon>
    </lineage>
</organism>
<dbReference type="EMBL" id="JAPMOS010000010">
    <property type="protein sequence ID" value="KAJ4460895.1"/>
    <property type="molecule type" value="Genomic_DNA"/>
</dbReference>
<dbReference type="PROSITE" id="PS00411">
    <property type="entry name" value="KINESIN_MOTOR_1"/>
    <property type="match status" value="1"/>
</dbReference>
<comment type="caution">
    <text evidence="7">The sequence shown here is derived from an EMBL/GenBank/DDBJ whole genome shotgun (WGS) entry which is preliminary data.</text>
</comment>
<feature type="coiled-coil region" evidence="4">
    <location>
        <begin position="452"/>
        <end position="486"/>
    </location>
</feature>
<keyword evidence="1 3" id="KW-0547">Nucleotide-binding</keyword>
<keyword evidence="3" id="KW-0505">Motor protein</keyword>
<keyword evidence="2 3" id="KW-0067">ATP-binding</keyword>
<gene>
    <name evidence="7" type="ORF">PAPYR_2734</name>
</gene>
<keyword evidence="4" id="KW-0175">Coiled coil</keyword>
<dbReference type="InterPro" id="IPR027640">
    <property type="entry name" value="Kinesin-like_fam"/>
</dbReference>
<evidence type="ECO:0000259" key="6">
    <source>
        <dbReference type="PROSITE" id="PS50067"/>
    </source>
</evidence>
<dbReference type="InterPro" id="IPR036961">
    <property type="entry name" value="Kinesin_motor_dom_sf"/>
</dbReference>
<accession>A0ABQ8UTL5</accession>
<dbReference type="SUPFAM" id="SSF52540">
    <property type="entry name" value="P-loop containing nucleoside triphosphate hydrolases"/>
    <property type="match status" value="1"/>
</dbReference>
<dbReference type="InterPro" id="IPR027417">
    <property type="entry name" value="P-loop_NTPase"/>
</dbReference>
<feature type="region of interest" description="Disordered" evidence="5">
    <location>
        <begin position="240"/>
        <end position="264"/>
    </location>
</feature>
<feature type="region of interest" description="Disordered" evidence="5">
    <location>
        <begin position="85"/>
        <end position="151"/>
    </location>
</feature>
<dbReference type="PANTHER" id="PTHR47972:SF28">
    <property type="entry name" value="KINESIN-LIKE PROTEIN KLP-3"/>
    <property type="match status" value="1"/>
</dbReference>
<dbReference type="PANTHER" id="PTHR47972">
    <property type="entry name" value="KINESIN-LIKE PROTEIN KLP-3"/>
    <property type="match status" value="1"/>
</dbReference>
<feature type="compositionally biased region" description="Low complexity" evidence="5">
    <location>
        <begin position="85"/>
        <end position="108"/>
    </location>
</feature>
<dbReference type="PRINTS" id="PR00380">
    <property type="entry name" value="KINESINHEAVY"/>
</dbReference>
<protein>
    <submittedName>
        <fullName evidence="7">Kinesin heavy chain</fullName>
    </submittedName>
</protein>
<feature type="region of interest" description="Disordered" evidence="5">
    <location>
        <begin position="307"/>
        <end position="337"/>
    </location>
</feature>
<feature type="binding site" evidence="3">
    <location>
        <begin position="1204"/>
        <end position="1211"/>
    </location>
    <ligand>
        <name>ATP</name>
        <dbReference type="ChEBI" id="CHEBI:30616"/>
    </ligand>
</feature>